<dbReference type="STRING" id="27349.A0A0L6VPH0"/>
<evidence type="ECO:0000313" key="3">
    <source>
        <dbReference type="Proteomes" id="UP000037035"/>
    </source>
</evidence>
<dbReference type="OrthoDB" id="2504261at2759"/>
<accession>A0A0L6VPH0</accession>
<dbReference type="Proteomes" id="UP000037035">
    <property type="component" value="Unassembled WGS sequence"/>
</dbReference>
<dbReference type="VEuPathDB" id="FungiDB:VP01_1248g3"/>
<evidence type="ECO:0000313" key="2">
    <source>
        <dbReference type="EMBL" id="KNZ62614.1"/>
    </source>
</evidence>
<feature type="compositionally biased region" description="Basic and acidic residues" evidence="1">
    <location>
        <begin position="348"/>
        <end position="357"/>
    </location>
</feature>
<comment type="caution">
    <text evidence="2">The sequence shown here is derived from an EMBL/GenBank/DDBJ whole genome shotgun (WGS) entry which is preliminary data.</text>
</comment>
<feature type="region of interest" description="Disordered" evidence="1">
    <location>
        <begin position="643"/>
        <end position="662"/>
    </location>
</feature>
<feature type="region of interest" description="Disordered" evidence="1">
    <location>
        <begin position="310"/>
        <end position="393"/>
    </location>
</feature>
<dbReference type="PANTHER" id="PTHR37096">
    <property type="entry name" value="YALI0E33429P"/>
    <property type="match status" value="1"/>
</dbReference>
<feature type="compositionally biased region" description="Basic and acidic residues" evidence="1">
    <location>
        <begin position="310"/>
        <end position="323"/>
    </location>
</feature>
<dbReference type="InterPro" id="IPR051667">
    <property type="entry name" value="Archaeal_ATPase_domain"/>
</dbReference>
<protein>
    <submittedName>
        <fullName evidence="2">Uncharacterized protein</fullName>
    </submittedName>
</protein>
<sequence length="835" mass="93978">MTKKAVKGKLINTIFSSDDKMWVTTALRGTRIARCLPKGSATGPHPLAIKHRTFFGIGEVIGILANVSSTIFTWRDRQIVGRIEATVGRDTGGDAGAEGTGLKYIYTSECSLQKRYLVPPKHTFAPLPGLQYREKEVKVLKTCLSSIPNFTVIFGGTSVGKTALLRQVKTFHCVLTDKRYHVIHFDLRMAGFADVSSLFLYVSMRSTSKKTMSRPFSFACQMEQYFVGLASRLEGYEPFQKEALAFKHLRLDTQRRVEKNGPPVKTSDVAHLLEIFQSCLLKYWEFSPVNPEETENERESISNKPVKEWERKKMKSVQDRVKQEMSFSGGHVEDGSLQATFQPAETSKGMEESRSVEFIDSSSHPPQSPSSHESHNPHPQAGNCSDQEEPSEWKPPTKLIPVLSVSFNFLRSSQLLNVTHLIVIAILNIFSVSSTRYEFCLLLLFEKKSTLSFVFDQAHKLPALIKEQETMKCILDGLLVLTKQDRLCHVINATSDPFYMNWLRNMNVLTHCTIITIGDPPKKEAQQYFNENLLSTLRKKLDQQPIADTREGHSGNLVLKYHDSSHPSHDKSPNEKADTGTYELGFDLIYDTFGGKLAHLQGFVSDYLNSGGRLRPHQSSPFLQAYALLQYHLVNPQYLRGDGEQTSGPISAHSHQHPMGQQDCMSGVEEEEEVERMSGGRWRRAGREKLEGWRLLYVISKFTSYEVERGTGQILLQDEEPAAAAAGRRPKRSQACVCCSYFRLSRDVGIRAVDHLVRNRILDLRWTPPVSSDDNDDNNNNHNNRRIGADFPASHPLPLAATLAAVEPVVLPISPVMKVAMQTVLDQHFEENVLA</sequence>
<name>A0A0L6VPH0_9BASI</name>
<dbReference type="SUPFAM" id="SSF52540">
    <property type="entry name" value="P-loop containing nucleoside triphosphate hydrolases"/>
    <property type="match status" value="1"/>
</dbReference>
<reference evidence="2 3" key="1">
    <citation type="submission" date="2015-08" db="EMBL/GenBank/DDBJ databases">
        <title>Next Generation Sequencing and Analysis of the Genome of Puccinia sorghi L Schw, the Causal Agent of Maize Common Rust.</title>
        <authorList>
            <person name="Rochi L."/>
            <person name="Burguener G."/>
            <person name="Darino M."/>
            <person name="Turjanski A."/>
            <person name="Kreff E."/>
            <person name="Dieguez M.J."/>
            <person name="Sacco F."/>
        </authorList>
    </citation>
    <scope>NUCLEOTIDE SEQUENCE [LARGE SCALE GENOMIC DNA]</scope>
    <source>
        <strain evidence="2 3">RO10H11247</strain>
    </source>
</reference>
<evidence type="ECO:0000256" key="1">
    <source>
        <dbReference type="SAM" id="MobiDB-lite"/>
    </source>
</evidence>
<keyword evidence="3" id="KW-1185">Reference proteome</keyword>
<gene>
    <name evidence="2" type="ORF">VP01_1248g3</name>
</gene>
<organism evidence="2 3">
    <name type="scientific">Puccinia sorghi</name>
    <dbReference type="NCBI Taxonomy" id="27349"/>
    <lineage>
        <taxon>Eukaryota</taxon>
        <taxon>Fungi</taxon>
        <taxon>Dikarya</taxon>
        <taxon>Basidiomycota</taxon>
        <taxon>Pucciniomycotina</taxon>
        <taxon>Pucciniomycetes</taxon>
        <taxon>Pucciniales</taxon>
        <taxon>Pucciniaceae</taxon>
        <taxon>Puccinia</taxon>
    </lineage>
</organism>
<dbReference type="InterPro" id="IPR027417">
    <property type="entry name" value="P-loop_NTPase"/>
</dbReference>
<proteinExistence type="predicted"/>
<feature type="compositionally biased region" description="Low complexity" evidence="1">
    <location>
        <begin position="361"/>
        <end position="371"/>
    </location>
</feature>
<dbReference type="PANTHER" id="PTHR37096:SF1">
    <property type="entry name" value="AAA+ ATPASE DOMAIN-CONTAINING PROTEIN"/>
    <property type="match status" value="1"/>
</dbReference>
<feature type="region of interest" description="Disordered" evidence="1">
    <location>
        <begin position="768"/>
        <end position="789"/>
    </location>
</feature>
<dbReference type="EMBL" id="LAVV01002765">
    <property type="protein sequence ID" value="KNZ62614.1"/>
    <property type="molecule type" value="Genomic_DNA"/>
</dbReference>
<dbReference type="AlphaFoldDB" id="A0A0L6VPH0"/>